<feature type="non-terminal residue" evidence="1">
    <location>
        <position position="164"/>
    </location>
</feature>
<reference evidence="1" key="1">
    <citation type="submission" date="2014-05" db="EMBL/GenBank/DDBJ databases">
        <title>The transcriptome of the halophilic microalga Tetraselmis sp. GSL018 isolated from the Great Salt Lake, Utah.</title>
        <authorList>
            <person name="Jinkerson R.E."/>
            <person name="D'Adamo S."/>
            <person name="Posewitz M.C."/>
        </authorList>
    </citation>
    <scope>NUCLEOTIDE SEQUENCE</scope>
    <source>
        <strain evidence="1">GSL018</strain>
    </source>
</reference>
<proteinExistence type="predicted"/>
<name>A0A061RXI2_9CHLO</name>
<sequence length="164" mass="18375">MDSLDKIKRSTLHDTCCQSFCAPETIFPVLAKCHYGIHSARLEQAYRQLHEHRDSPSVYIRCKCGASLTSDRIKPVRDFVIEHGGLLHVPRVGLATIAFDAAALDAFCTLKVYGRWTRCDGRQEYIRTKANINYFLDAVYGEGGEILKPPTENSCHQVKLSGSS</sequence>
<dbReference type="EMBL" id="GBEZ01010173">
    <property type="protein sequence ID" value="JAC75474.1"/>
    <property type="molecule type" value="Transcribed_RNA"/>
</dbReference>
<organism evidence="1">
    <name type="scientific">Tetraselmis sp. GSL018</name>
    <dbReference type="NCBI Taxonomy" id="582737"/>
    <lineage>
        <taxon>Eukaryota</taxon>
        <taxon>Viridiplantae</taxon>
        <taxon>Chlorophyta</taxon>
        <taxon>core chlorophytes</taxon>
        <taxon>Chlorodendrophyceae</taxon>
        <taxon>Chlorodendrales</taxon>
        <taxon>Chlorodendraceae</taxon>
        <taxon>Tetraselmis</taxon>
    </lineage>
</organism>
<gene>
    <name evidence="1" type="ORF">TSPGSL018_22974</name>
</gene>
<accession>A0A061RXI2</accession>
<protein>
    <submittedName>
        <fullName evidence="1">Uncharacterized protein</fullName>
    </submittedName>
</protein>
<evidence type="ECO:0000313" key="1">
    <source>
        <dbReference type="EMBL" id="JAC75474.1"/>
    </source>
</evidence>
<dbReference type="AlphaFoldDB" id="A0A061RXI2"/>